<gene>
    <name evidence="1" type="ORF">EZS27_010912</name>
</gene>
<name>A0A5J4S624_9ZZZZ</name>
<reference evidence="1" key="1">
    <citation type="submission" date="2019-03" db="EMBL/GenBank/DDBJ databases">
        <title>Single cell metagenomics reveals metabolic interactions within the superorganism composed of flagellate Streblomastix strix and complex community of Bacteroidetes bacteria on its surface.</title>
        <authorList>
            <person name="Treitli S.C."/>
            <person name="Kolisko M."/>
            <person name="Husnik F."/>
            <person name="Keeling P."/>
            <person name="Hampl V."/>
        </authorList>
    </citation>
    <scope>NUCLEOTIDE SEQUENCE</scope>
    <source>
        <strain evidence="1">STM</strain>
    </source>
</reference>
<dbReference type="EMBL" id="SNRY01000400">
    <property type="protein sequence ID" value="KAA6341288.1"/>
    <property type="molecule type" value="Genomic_DNA"/>
</dbReference>
<dbReference type="AlphaFoldDB" id="A0A5J4S624"/>
<comment type="caution">
    <text evidence="1">The sequence shown here is derived from an EMBL/GenBank/DDBJ whole genome shotgun (WGS) entry which is preliminary data.</text>
</comment>
<organism evidence="1">
    <name type="scientific">termite gut metagenome</name>
    <dbReference type="NCBI Taxonomy" id="433724"/>
    <lineage>
        <taxon>unclassified sequences</taxon>
        <taxon>metagenomes</taxon>
        <taxon>organismal metagenomes</taxon>
    </lineage>
</organism>
<evidence type="ECO:0000313" key="1">
    <source>
        <dbReference type="EMBL" id="KAA6341288.1"/>
    </source>
</evidence>
<proteinExistence type="predicted"/>
<protein>
    <submittedName>
        <fullName evidence="1">Uncharacterized protein</fullName>
    </submittedName>
</protein>
<accession>A0A5J4S624</accession>
<sequence>MAEAVREAEVAAILEARRAAMKEEEIRVVQQPIYLEVVSNYYALANTLWNMTLWVSKINENHLGVMNFSLEREAYTKNIHELVEKAKNEVDIPLSQELMIHAKLANTDWSIFTARYLTERANQDFKTIKLFGEDNEDHIAKIRAGLQDAQYKANIPGWQMTPDQYNDFLRLEKATRDTVTIYTKKMTEMENVISLLTKDLYENRLYILSSAI</sequence>